<reference evidence="2" key="2">
    <citation type="submission" date="2020-11" db="EMBL/GenBank/DDBJ databases">
        <authorList>
            <person name="McCartney M.A."/>
            <person name="Auch B."/>
            <person name="Kono T."/>
            <person name="Mallez S."/>
            <person name="Becker A."/>
            <person name="Gohl D.M."/>
            <person name="Silverstein K.A.T."/>
            <person name="Koren S."/>
            <person name="Bechman K.B."/>
            <person name="Herman A."/>
            <person name="Abrahante J.E."/>
            <person name="Garbe J."/>
        </authorList>
    </citation>
    <scope>NUCLEOTIDE SEQUENCE</scope>
    <source>
        <strain evidence="2">Duluth1</strain>
        <tissue evidence="2">Whole animal</tissue>
    </source>
</reference>
<proteinExistence type="predicted"/>
<feature type="compositionally biased region" description="Polar residues" evidence="1">
    <location>
        <begin position="112"/>
        <end position="135"/>
    </location>
</feature>
<protein>
    <submittedName>
        <fullName evidence="2">Uncharacterized protein</fullName>
    </submittedName>
</protein>
<gene>
    <name evidence="2" type="ORF">DPMN_146678</name>
</gene>
<accession>A0A9D4J2B3</accession>
<evidence type="ECO:0000256" key="1">
    <source>
        <dbReference type="SAM" id="MobiDB-lite"/>
    </source>
</evidence>
<feature type="region of interest" description="Disordered" evidence="1">
    <location>
        <begin position="85"/>
        <end position="135"/>
    </location>
</feature>
<name>A0A9D4J2B3_DREPO</name>
<dbReference type="Proteomes" id="UP000828390">
    <property type="component" value="Unassembled WGS sequence"/>
</dbReference>
<reference evidence="2" key="1">
    <citation type="journal article" date="2019" name="bioRxiv">
        <title>The Genome of the Zebra Mussel, Dreissena polymorpha: A Resource for Invasive Species Research.</title>
        <authorList>
            <person name="McCartney M.A."/>
            <person name="Auch B."/>
            <person name="Kono T."/>
            <person name="Mallez S."/>
            <person name="Zhang Y."/>
            <person name="Obille A."/>
            <person name="Becker A."/>
            <person name="Abrahante J.E."/>
            <person name="Garbe J."/>
            <person name="Badalamenti J.P."/>
            <person name="Herman A."/>
            <person name="Mangelson H."/>
            <person name="Liachko I."/>
            <person name="Sullivan S."/>
            <person name="Sone E.D."/>
            <person name="Koren S."/>
            <person name="Silverstein K.A.T."/>
            <person name="Beckman K.B."/>
            <person name="Gohl D.M."/>
        </authorList>
    </citation>
    <scope>NUCLEOTIDE SEQUENCE</scope>
    <source>
        <strain evidence="2">Duluth1</strain>
        <tissue evidence="2">Whole animal</tissue>
    </source>
</reference>
<evidence type="ECO:0000313" key="2">
    <source>
        <dbReference type="EMBL" id="KAH3793173.1"/>
    </source>
</evidence>
<dbReference type="EMBL" id="JAIWYP010000007">
    <property type="protein sequence ID" value="KAH3793173.1"/>
    <property type="molecule type" value="Genomic_DNA"/>
</dbReference>
<evidence type="ECO:0000313" key="3">
    <source>
        <dbReference type="Proteomes" id="UP000828390"/>
    </source>
</evidence>
<keyword evidence="3" id="KW-1185">Reference proteome</keyword>
<comment type="caution">
    <text evidence="2">The sequence shown here is derived from an EMBL/GenBank/DDBJ whole genome shotgun (WGS) entry which is preliminary data.</text>
</comment>
<feature type="compositionally biased region" description="Basic and acidic residues" evidence="1">
    <location>
        <begin position="85"/>
        <end position="97"/>
    </location>
</feature>
<organism evidence="2 3">
    <name type="scientific">Dreissena polymorpha</name>
    <name type="common">Zebra mussel</name>
    <name type="synonym">Mytilus polymorpha</name>
    <dbReference type="NCBI Taxonomy" id="45954"/>
    <lineage>
        <taxon>Eukaryota</taxon>
        <taxon>Metazoa</taxon>
        <taxon>Spiralia</taxon>
        <taxon>Lophotrochozoa</taxon>
        <taxon>Mollusca</taxon>
        <taxon>Bivalvia</taxon>
        <taxon>Autobranchia</taxon>
        <taxon>Heteroconchia</taxon>
        <taxon>Euheterodonta</taxon>
        <taxon>Imparidentia</taxon>
        <taxon>Neoheterodontei</taxon>
        <taxon>Myida</taxon>
        <taxon>Dreissenoidea</taxon>
        <taxon>Dreissenidae</taxon>
        <taxon>Dreissena</taxon>
    </lineage>
</organism>
<dbReference type="AlphaFoldDB" id="A0A9D4J2B3"/>
<sequence length="135" mass="15352">MLAVQSKSTERIVSAIMIEVRPIVAKFNYFQDKMKIKQQMLDNSRASNKRISDQFPRAIQERRKILIPYLVKARSEGKRASLVQDKLHIDDATHTVDKFPPGPAPELPPRRSVTQHQNASGQTNNSAQHRPQVPS</sequence>